<comment type="subcellular location">
    <subcellularLocation>
        <location evidence="1">Cytoplasm</location>
    </subcellularLocation>
</comment>
<evidence type="ECO:0000256" key="6">
    <source>
        <dbReference type="ARBA" id="ARBA00023134"/>
    </source>
</evidence>
<dbReference type="GO" id="GO:0005874">
    <property type="term" value="C:microtubule"/>
    <property type="evidence" value="ECO:0007669"/>
    <property type="project" value="UniProtKB-KW"/>
</dbReference>
<accession>A0A5F7ZM76</accession>
<dbReference type="GO" id="GO:0005737">
    <property type="term" value="C:cytoplasm"/>
    <property type="evidence" value="ECO:0007669"/>
    <property type="project" value="UniProtKB-SubCell"/>
</dbReference>
<dbReference type="InterPro" id="IPR000217">
    <property type="entry name" value="Tubulin"/>
</dbReference>
<dbReference type="SUPFAM" id="SSF52490">
    <property type="entry name" value="Tubulin nucleotide-binding domain-like"/>
    <property type="match status" value="1"/>
</dbReference>
<feature type="region of interest" description="Disordered" evidence="7">
    <location>
        <begin position="1"/>
        <end position="30"/>
    </location>
</feature>
<dbReference type="GO" id="GO:0005525">
    <property type="term" value="F:GTP binding"/>
    <property type="evidence" value="ECO:0007669"/>
    <property type="project" value="UniProtKB-KW"/>
</dbReference>
<evidence type="ECO:0000256" key="5">
    <source>
        <dbReference type="ARBA" id="ARBA00022741"/>
    </source>
</evidence>
<keyword evidence="4" id="KW-0493">Microtubule</keyword>
<proteinExistence type="inferred from homology"/>
<keyword evidence="3" id="KW-0963">Cytoplasm</keyword>
<evidence type="ECO:0000313" key="9">
    <source>
        <dbReference type="Proteomes" id="UP000006718"/>
    </source>
</evidence>
<feature type="region of interest" description="Disordered" evidence="7">
    <location>
        <begin position="156"/>
        <end position="178"/>
    </location>
</feature>
<reference evidence="8" key="2">
    <citation type="submission" date="2019-01" db="EMBL/GenBank/DDBJ databases">
        <authorList>
            <person name="Graves T."/>
            <person name="Eichler E.E."/>
            <person name="Wilson R.K."/>
        </authorList>
    </citation>
    <scope>NUCLEOTIDE SEQUENCE [LARGE SCALE GENOMIC DNA]</scope>
    <source>
        <strain evidence="8">17573</strain>
    </source>
</reference>
<keyword evidence="6" id="KW-0342">GTP-binding</keyword>
<evidence type="ECO:0000256" key="3">
    <source>
        <dbReference type="ARBA" id="ARBA00022490"/>
    </source>
</evidence>
<dbReference type="GeneTree" id="ENSGT00950000182825"/>
<organism evidence="8 9">
    <name type="scientific">Macaca mulatta</name>
    <name type="common">Rhesus macaque</name>
    <dbReference type="NCBI Taxonomy" id="9544"/>
    <lineage>
        <taxon>Eukaryota</taxon>
        <taxon>Metazoa</taxon>
        <taxon>Chordata</taxon>
        <taxon>Craniata</taxon>
        <taxon>Vertebrata</taxon>
        <taxon>Euteleostomi</taxon>
        <taxon>Mammalia</taxon>
        <taxon>Eutheria</taxon>
        <taxon>Euarchontoglires</taxon>
        <taxon>Primates</taxon>
        <taxon>Haplorrhini</taxon>
        <taxon>Catarrhini</taxon>
        <taxon>Cercopithecidae</taxon>
        <taxon>Cercopithecinae</taxon>
        <taxon>Macaca</taxon>
    </lineage>
</organism>
<dbReference type="PANTHER" id="PTHR11588">
    <property type="entry name" value="TUBULIN"/>
    <property type="match status" value="1"/>
</dbReference>
<dbReference type="STRING" id="9544.ENSMMUP00000066739"/>
<dbReference type="InterPro" id="IPR036525">
    <property type="entry name" value="Tubulin/FtsZ_GTPase_sf"/>
</dbReference>
<keyword evidence="5" id="KW-0547">Nucleotide-binding</keyword>
<dbReference type="InParanoid" id="A0A5F7ZM76"/>
<protein>
    <submittedName>
        <fullName evidence="8">Uncharacterized protein</fullName>
    </submittedName>
</protein>
<dbReference type="Bgee" id="ENSMMUG00000056022">
    <property type="expression patterns" value="Expressed in olfactory segment of nasal mucosa and 6 other cell types or tissues"/>
</dbReference>
<dbReference type="PRINTS" id="PR01161">
    <property type="entry name" value="TUBULIN"/>
</dbReference>
<dbReference type="VEuPathDB" id="HostDB:ENSMMUG00000056022"/>
<reference evidence="8" key="3">
    <citation type="submission" date="2025-08" db="UniProtKB">
        <authorList>
            <consortium name="Ensembl"/>
        </authorList>
    </citation>
    <scope>IDENTIFICATION</scope>
    <source>
        <strain evidence="8">17573</strain>
    </source>
</reference>
<evidence type="ECO:0000256" key="7">
    <source>
        <dbReference type="SAM" id="MobiDB-lite"/>
    </source>
</evidence>
<dbReference type="AlphaFoldDB" id="A0A5F7ZM76"/>
<evidence type="ECO:0000313" key="8">
    <source>
        <dbReference type="Ensembl" id="ENSMMUP00000066739.1"/>
    </source>
</evidence>
<name>A0A5F7ZM76_MACMU</name>
<keyword evidence="9" id="KW-1185">Reference proteome</keyword>
<dbReference type="GO" id="GO:0007017">
    <property type="term" value="P:microtubule-based process"/>
    <property type="evidence" value="ECO:0007669"/>
    <property type="project" value="InterPro"/>
</dbReference>
<dbReference type="Gene3D" id="3.40.50.1440">
    <property type="entry name" value="Tubulin/FtsZ, GTPase domain"/>
    <property type="match status" value="1"/>
</dbReference>
<evidence type="ECO:0000256" key="1">
    <source>
        <dbReference type="ARBA" id="ARBA00004496"/>
    </source>
</evidence>
<dbReference type="Proteomes" id="UP000006718">
    <property type="component" value="Chromosome 10"/>
</dbReference>
<evidence type="ECO:0000256" key="2">
    <source>
        <dbReference type="ARBA" id="ARBA00009636"/>
    </source>
</evidence>
<sequence>MQPVITPEAITPSARRPGPGPDPQTGGSVHGTAGLLHLPQLWGRHWLWIRVSAHGVALGGLREESKLEFAISPAPQVSTAVVEPYNSILTTYMTLEHSDCAFMVHGKATYDMSVQPGHRVSHIHQPQSSDWADRVLHHGLPVIQWGPECGSDRIPNQLGAVPPYPPPPGHLHPGHLSQEGLPRAAVHGRDHQSLL</sequence>
<dbReference type="Ensembl" id="ENSMMUT00000079815.1">
    <property type="protein sequence ID" value="ENSMMUP00000066739.1"/>
    <property type="gene ID" value="ENSMMUG00000056022.1"/>
</dbReference>
<reference evidence="8" key="4">
    <citation type="submission" date="2025-09" db="UniProtKB">
        <authorList>
            <consortium name="Ensembl"/>
        </authorList>
    </citation>
    <scope>IDENTIFICATION</scope>
    <source>
        <strain evidence="8">17573</strain>
    </source>
</reference>
<comment type="similarity">
    <text evidence="2">Belongs to the tubulin family.</text>
</comment>
<reference evidence="9" key="1">
    <citation type="journal article" date="2007" name="Science">
        <title>Evolutionary and biomedical insights from the rhesus macaque genome.</title>
        <authorList>
            <person name="Gibbs R.A."/>
            <person name="Rogers J."/>
            <person name="Katze M.G."/>
            <person name="Bumgarner R."/>
            <person name="Weinstock G.M."/>
            <person name="Mardis E.R."/>
            <person name="Remington K.A."/>
            <person name="Strausberg R.L."/>
            <person name="Venter J.C."/>
            <person name="Wilson R.K."/>
            <person name="Batzer M.A."/>
            <person name="Bustamante C.D."/>
            <person name="Eichler E.E."/>
            <person name="Hahn M.W."/>
            <person name="Hardison R.C."/>
            <person name="Makova K.D."/>
            <person name="Miller W."/>
            <person name="Milosavljevic A."/>
            <person name="Palermo R.E."/>
            <person name="Siepel A."/>
            <person name="Sikela J.M."/>
            <person name="Attaway T."/>
            <person name="Bell S."/>
            <person name="Bernard K.E."/>
            <person name="Buhay C.J."/>
            <person name="Chandrabose M.N."/>
            <person name="Dao M."/>
            <person name="Davis C."/>
            <person name="Delehaunty K.D."/>
            <person name="Ding Y."/>
            <person name="Dinh H.H."/>
            <person name="Dugan-Rocha S."/>
            <person name="Fulton L.A."/>
            <person name="Gabisi R.A."/>
            <person name="Garner T.T."/>
            <person name="Godfrey J."/>
            <person name="Hawes A.C."/>
            <person name="Hernandez J."/>
            <person name="Hines S."/>
            <person name="Holder M."/>
            <person name="Hume J."/>
            <person name="Jhangiani S.N."/>
            <person name="Joshi V."/>
            <person name="Khan Z.M."/>
            <person name="Kirkness E.F."/>
            <person name="Cree A."/>
            <person name="Fowler R.G."/>
            <person name="Lee S."/>
            <person name="Lewis L.R."/>
            <person name="Li Z."/>
            <person name="Liu Y.-S."/>
            <person name="Moore S.M."/>
            <person name="Muzny D."/>
            <person name="Nazareth L.V."/>
            <person name="Ngo D.N."/>
            <person name="Okwuonu G.O."/>
            <person name="Pai G."/>
            <person name="Parker D."/>
            <person name="Paul H.A."/>
            <person name="Pfannkoch C."/>
            <person name="Pohl C.S."/>
            <person name="Rogers Y.-H.C."/>
            <person name="Ruiz S.J."/>
            <person name="Sabo A."/>
            <person name="Santibanez J."/>
            <person name="Schneider B.W."/>
            <person name="Smith S.M."/>
            <person name="Sodergren E."/>
            <person name="Svatek A.F."/>
            <person name="Utterback T.R."/>
            <person name="Vattathil S."/>
            <person name="Warren W."/>
            <person name="White C.S."/>
            <person name="Chinwalla A.T."/>
            <person name="Feng Y."/>
            <person name="Halpern A.L."/>
            <person name="Hillier L.W."/>
            <person name="Huang X."/>
            <person name="Minx P."/>
            <person name="Nelson J.O."/>
            <person name="Pepin K.H."/>
            <person name="Qin X."/>
            <person name="Sutton G.G."/>
            <person name="Venter E."/>
            <person name="Walenz B.P."/>
            <person name="Wallis J.W."/>
            <person name="Worley K.C."/>
            <person name="Yang S.-P."/>
            <person name="Jones S.M."/>
            <person name="Marra M.A."/>
            <person name="Rocchi M."/>
            <person name="Schein J.E."/>
            <person name="Baertsch R."/>
            <person name="Clarke L."/>
            <person name="Csuros M."/>
            <person name="Glasscock J."/>
            <person name="Harris R.A."/>
            <person name="Havlak P."/>
            <person name="Jackson A.R."/>
            <person name="Jiang H."/>
            <person name="Liu Y."/>
            <person name="Messina D.N."/>
            <person name="Shen Y."/>
            <person name="Song H.X.-Z."/>
            <person name="Wylie T."/>
            <person name="Zhang L."/>
            <person name="Birney E."/>
            <person name="Han K."/>
            <person name="Konkel M.K."/>
            <person name="Lee J."/>
            <person name="Smit A.F.A."/>
            <person name="Ullmer B."/>
            <person name="Wang H."/>
            <person name="Xing J."/>
            <person name="Burhans R."/>
            <person name="Cheng Z."/>
            <person name="Karro J.E."/>
            <person name="Ma J."/>
            <person name="Raney B."/>
            <person name="She X."/>
            <person name="Cox M.J."/>
            <person name="Demuth J.P."/>
            <person name="Dumas L.J."/>
            <person name="Han S.-G."/>
            <person name="Hopkins J."/>
            <person name="Karimpour-Fard A."/>
            <person name="Kim Y.H."/>
            <person name="Pollack J.R."/>
            <person name="Vinar T."/>
            <person name="Addo-Quaye C."/>
            <person name="Degenhardt J."/>
            <person name="Denby A."/>
            <person name="Hubisz M.J."/>
            <person name="Indap A."/>
            <person name="Kosiol C."/>
            <person name="Lahn B.T."/>
            <person name="Lawson H.A."/>
            <person name="Marklein A."/>
            <person name="Nielsen R."/>
            <person name="Vallender E.J."/>
            <person name="Clark A.G."/>
            <person name="Ferguson B."/>
            <person name="Hernandez R.D."/>
            <person name="Hirani K."/>
            <person name="Kehrer-Sawatzki H."/>
            <person name="Kolb J."/>
            <person name="Patil S."/>
            <person name="Pu L.-L."/>
            <person name="Ren Y."/>
            <person name="Smith D.G."/>
            <person name="Wheeler D.A."/>
            <person name="Schenck I."/>
            <person name="Ball E.V."/>
            <person name="Chen R."/>
            <person name="Cooper D.N."/>
            <person name="Giardine B."/>
            <person name="Hsu F."/>
            <person name="Kent W.J."/>
            <person name="Lesk A."/>
            <person name="Nelson D.L."/>
            <person name="O'brien W.E."/>
            <person name="Pruefer K."/>
            <person name="Stenson P.D."/>
            <person name="Wallace J.C."/>
            <person name="Ke H."/>
            <person name="Liu X.-M."/>
            <person name="Wang P."/>
            <person name="Xiang A.P."/>
            <person name="Yang F."/>
            <person name="Barber G.P."/>
            <person name="Haussler D."/>
            <person name="Karolchik D."/>
            <person name="Kern A.D."/>
            <person name="Kuhn R.M."/>
            <person name="Smith K.E."/>
            <person name="Zwieg A.S."/>
        </authorList>
    </citation>
    <scope>NUCLEOTIDE SEQUENCE [LARGE SCALE GENOMIC DNA]</scope>
    <source>
        <strain evidence="9">17573</strain>
    </source>
</reference>
<evidence type="ECO:0000256" key="4">
    <source>
        <dbReference type="ARBA" id="ARBA00022701"/>
    </source>
</evidence>